<sequence length="224" mass="25392">MRRYRLLSPFRSCAWLCRIKDLPFEHVKVEPFMGGTRTKEYKDKFPTGLSPAIDDNGFKLAEGGAIMKYLCVKEGWTDFYPTDLQQQALVDQYLSNHHSTTRKMTMKVFHPMMMSFMGKQEWDADAGAKAKDTSVFIASKFQDVFLKERFIAGGDAPTIADLAAYTEIAQVEQVLGSEYSFEGREDMARLNEWLGEIKGLKAHDDVHRTVSKLGQLFQAKLAGA</sequence>
<dbReference type="PROSITE" id="PS50404">
    <property type="entry name" value="GST_NTER"/>
    <property type="match status" value="1"/>
</dbReference>
<dbReference type="InterPro" id="IPR036249">
    <property type="entry name" value="Thioredoxin-like_sf"/>
</dbReference>
<dbReference type="InterPro" id="IPR036282">
    <property type="entry name" value="Glutathione-S-Trfase_C_sf"/>
</dbReference>
<dbReference type="Gene3D" id="3.40.30.10">
    <property type="entry name" value="Glutaredoxin"/>
    <property type="match status" value="1"/>
</dbReference>
<feature type="domain" description="GST N-terminal" evidence="3">
    <location>
        <begin position="1"/>
        <end position="78"/>
    </location>
</feature>
<evidence type="ECO:0008006" key="7">
    <source>
        <dbReference type="Google" id="ProtNLM"/>
    </source>
</evidence>
<proteinExistence type="predicted"/>
<dbReference type="PANTHER" id="PTHR43917:SF8">
    <property type="entry name" value="GH16740P-RELATED"/>
    <property type="match status" value="1"/>
</dbReference>
<feature type="domain" description="GST C-terminal" evidence="4">
    <location>
        <begin position="83"/>
        <end position="221"/>
    </location>
</feature>
<dbReference type="InterPro" id="IPR010987">
    <property type="entry name" value="Glutathione-S-Trfase_C-like"/>
</dbReference>
<gene>
    <name evidence="5" type="ORF">TeGR_g15035</name>
</gene>
<comment type="caution">
    <text evidence="5">The sequence shown here is derived from an EMBL/GenBank/DDBJ whole genome shotgun (WGS) entry which is preliminary data.</text>
</comment>
<evidence type="ECO:0000256" key="1">
    <source>
        <dbReference type="ARBA" id="ARBA00004496"/>
    </source>
</evidence>
<keyword evidence="6" id="KW-1185">Reference proteome</keyword>
<accession>A0ABQ6M839</accession>
<evidence type="ECO:0000256" key="2">
    <source>
        <dbReference type="ARBA" id="ARBA00022490"/>
    </source>
</evidence>
<dbReference type="PANTHER" id="PTHR43917">
    <property type="match status" value="1"/>
</dbReference>
<evidence type="ECO:0000313" key="6">
    <source>
        <dbReference type="Proteomes" id="UP001165060"/>
    </source>
</evidence>
<dbReference type="PROSITE" id="PS50405">
    <property type="entry name" value="GST_CTER"/>
    <property type="match status" value="1"/>
</dbReference>
<dbReference type="SFLD" id="SFLDS00019">
    <property type="entry name" value="Glutathione_Transferase_(cytos"/>
    <property type="match status" value="1"/>
</dbReference>
<dbReference type="CDD" id="cd00570">
    <property type="entry name" value="GST_N_family"/>
    <property type="match status" value="1"/>
</dbReference>
<evidence type="ECO:0000313" key="5">
    <source>
        <dbReference type="EMBL" id="GMI21415.1"/>
    </source>
</evidence>
<protein>
    <recommendedName>
        <fullName evidence="7">Glutathione S-transferase</fullName>
    </recommendedName>
</protein>
<dbReference type="InterPro" id="IPR051369">
    <property type="entry name" value="GST_Theta"/>
</dbReference>
<evidence type="ECO:0000259" key="4">
    <source>
        <dbReference type="PROSITE" id="PS50405"/>
    </source>
</evidence>
<dbReference type="Pfam" id="PF02798">
    <property type="entry name" value="GST_N"/>
    <property type="match status" value="1"/>
</dbReference>
<dbReference type="SFLD" id="SFLDG00358">
    <property type="entry name" value="Main_(cytGST)"/>
    <property type="match status" value="1"/>
</dbReference>
<evidence type="ECO:0000259" key="3">
    <source>
        <dbReference type="PROSITE" id="PS50404"/>
    </source>
</evidence>
<dbReference type="SUPFAM" id="SSF47616">
    <property type="entry name" value="GST C-terminal domain-like"/>
    <property type="match status" value="1"/>
</dbReference>
<dbReference type="EMBL" id="BRYB01001244">
    <property type="protein sequence ID" value="GMI21415.1"/>
    <property type="molecule type" value="Genomic_DNA"/>
</dbReference>
<organism evidence="5 6">
    <name type="scientific">Tetraparma gracilis</name>
    <dbReference type="NCBI Taxonomy" id="2962635"/>
    <lineage>
        <taxon>Eukaryota</taxon>
        <taxon>Sar</taxon>
        <taxon>Stramenopiles</taxon>
        <taxon>Ochrophyta</taxon>
        <taxon>Bolidophyceae</taxon>
        <taxon>Parmales</taxon>
        <taxon>Triparmaceae</taxon>
        <taxon>Tetraparma</taxon>
    </lineage>
</organism>
<comment type="subcellular location">
    <subcellularLocation>
        <location evidence="1">Cytoplasm</location>
    </subcellularLocation>
</comment>
<dbReference type="SUPFAM" id="SSF52833">
    <property type="entry name" value="Thioredoxin-like"/>
    <property type="match status" value="1"/>
</dbReference>
<dbReference type="InterPro" id="IPR004045">
    <property type="entry name" value="Glutathione_S-Trfase_N"/>
</dbReference>
<dbReference type="Gene3D" id="1.20.1050.10">
    <property type="match status" value="1"/>
</dbReference>
<name>A0ABQ6M839_9STRA</name>
<dbReference type="InterPro" id="IPR040079">
    <property type="entry name" value="Glutathione_S-Trfase"/>
</dbReference>
<reference evidence="5 6" key="1">
    <citation type="journal article" date="2023" name="Commun. Biol.">
        <title>Genome analysis of Parmales, the sister group of diatoms, reveals the evolutionary specialization of diatoms from phago-mixotrophs to photoautotrophs.</title>
        <authorList>
            <person name="Ban H."/>
            <person name="Sato S."/>
            <person name="Yoshikawa S."/>
            <person name="Yamada K."/>
            <person name="Nakamura Y."/>
            <person name="Ichinomiya M."/>
            <person name="Sato N."/>
            <person name="Blanc-Mathieu R."/>
            <person name="Endo H."/>
            <person name="Kuwata A."/>
            <person name="Ogata H."/>
        </authorList>
    </citation>
    <scope>NUCLEOTIDE SEQUENCE [LARGE SCALE GENOMIC DNA]</scope>
</reference>
<dbReference type="Proteomes" id="UP001165060">
    <property type="component" value="Unassembled WGS sequence"/>
</dbReference>
<keyword evidence="2" id="KW-0963">Cytoplasm</keyword>